<dbReference type="AlphaFoldDB" id="A0A2P4ZJ03"/>
<name>A0A2P4ZJ03_9HYPO</name>
<dbReference type="RefSeq" id="XP_018662402.1">
    <property type="nucleotide sequence ID" value="XM_018804287.1"/>
</dbReference>
<feature type="region of interest" description="Disordered" evidence="1">
    <location>
        <begin position="1"/>
        <end position="23"/>
    </location>
</feature>
<evidence type="ECO:0000313" key="3">
    <source>
        <dbReference type="Proteomes" id="UP000054821"/>
    </source>
</evidence>
<organism evidence="2 3">
    <name type="scientific">Trichoderma gamsii</name>
    <dbReference type="NCBI Taxonomy" id="398673"/>
    <lineage>
        <taxon>Eukaryota</taxon>
        <taxon>Fungi</taxon>
        <taxon>Dikarya</taxon>
        <taxon>Ascomycota</taxon>
        <taxon>Pezizomycotina</taxon>
        <taxon>Sordariomycetes</taxon>
        <taxon>Hypocreomycetidae</taxon>
        <taxon>Hypocreales</taxon>
        <taxon>Hypocreaceae</taxon>
        <taxon>Trichoderma</taxon>
    </lineage>
</organism>
<dbReference type="EMBL" id="JPDN02000024">
    <property type="protein sequence ID" value="PON24268.1"/>
    <property type="molecule type" value="Genomic_DNA"/>
</dbReference>
<dbReference type="GeneID" id="29984370"/>
<comment type="caution">
    <text evidence="2">The sequence shown here is derived from an EMBL/GenBank/DDBJ whole genome shotgun (WGS) entry which is preliminary data.</text>
</comment>
<keyword evidence="3" id="KW-1185">Reference proteome</keyword>
<gene>
    <name evidence="2" type="ORF">TGAM01_v206956</name>
</gene>
<evidence type="ECO:0000256" key="1">
    <source>
        <dbReference type="SAM" id="MobiDB-lite"/>
    </source>
</evidence>
<accession>A0A2P4ZJ03</accession>
<protein>
    <submittedName>
        <fullName evidence="2">Uncharacterized protein</fullName>
    </submittedName>
</protein>
<evidence type="ECO:0000313" key="2">
    <source>
        <dbReference type="EMBL" id="PON24268.1"/>
    </source>
</evidence>
<dbReference type="Proteomes" id="UP000054821">
    <property type="component" value="Unassembled WGS sequence"/>
</dbReference>
<feature type="region of interest" description="Disordered" evidence="1">
    <location>
        <begin position="163"/>
        <end position="194"/>
    </location>
</feature>
<feature type="compositionally biased region" description="Polar residues" evidence="1">
    <location>
        <begin position="1"/>
        <end position="19"/>
    </location>
</feature>
<sequence>MTQKSRQVMPSPADSTDSAWSGPGWVWTADDDVSLGGGAEQQLEAGRRQGQGSCWTRLKSAVRCVELARRIVSGALFARRGRVPRKLASAAAVWIDELPNVSCLDVFAAVSPLSRNNIAIAISLTNAVIAKSTSQAALGSLHSLYFLLSYSAIRHRRPVRRRPVPNRKSFQPPPNKTPVVGHLHESARKPPAPCDQAEAWRGQSLLFTGTTRGSEFFPSQNRSAQHHPILLSSLRLLWCSRSQVW</sequence>
<proteinExistence type="predicted"/>
<reference evidence="2 3" key="1">
    <citation type="journal article" date="2016" name="Genome Announc.">
        <title>Draft Whole-Genome Sequence of Trichoderma gamsii T6085, a Promising Biocontrol Agent of Fusarium Head Blight on Wheat.</title>
        <authorList>
            <person name="Baroncelli R."/>
            <person name="Zapparata A."/>
            <person name="Piaggeschi G."/>
            <person name="Sarrocco S."/>
            <person name="Vannacci G."/>
        </authorList>
    </citation>
    <scope>NUCLEOTIDE SEQUENCE [LARGE SCALE GENOMIC DNA]</scope>
    <source>
        <strain evidence="2 3">T6085</strain>
    </source>
</reference>